<evidence type="ECO:0000313" key="2">
    <source>
        <dbReference type="Proteomes" id="UP000247810"/>
    </source>
</evidence>
<dbReference type="OrthoDB" id="4475768at2759"/>
<dbReference type="STRING" id="1448320.A0A319E1M3"/>
<name>A0A319E1M3_9EURO</name>
<dbReference type="VEuPathDB" id="FungiDB:BO71DRAFT_483742"/>
<dbReference type="AlphaFoldDB" id="A0A319E1M3"/>
<dbReference type="EMBL" id="KZ825870">
    <property type="protein sequence ID" value="PYH94468.1"/>
    <property type="molecule type" value="Genomic_DNA"/>
</dbReference>
<sequence>MAPRRFSRRAISHEAWEKIQNTSRKNIRSQRQTHSDICKAVNSRRTIEKNEKFQKRLREVRARCARNGDNAVRLCCIGLTKSQVIDMNKDQWSLLLNKLEIERDGPILNPNSLCDMRYKHASLDGIAAIFDGRLCENIKKVRISEQYTWTAAVTMIFPQWNERPCTLIIDLAKGADELAMALFETAFTQSGQVQHIMTRGGPKLILPVIEFTLKGAKRKSIARVFGPKLSAAIVDGFNPEGSLEEESTENVAMTIKGEGAIFEIFLDPLRAVELAKKLYI</sequence>
<reference evidence="1 2" key="1">
    <citation type="submission" date="2018-02" db="EMBL/GenBank/DDBJ databases">
        <title>The genomes of Aspergillus section Nigri reveals drivers in fungal speciation.</title>
        <authorList>
            <consortium name="DOE Joint Genome Institute"/>
            <person name="Vesth T.C."/>
            <person name="Nybo J."/>
            <person name="Theobald S."/>
            <person name="Brandl J."/>
            <person name="Frisvad J.C."/>
            <person name="Nielsen K.F."/>
            <person name="Lyhne E.K."/>
            <person name="Kogle M.E."/>
            <person name="Kuo A."/>
            <person name="Riley R."/>
            <person name="Clum A."/>
            <person name="Nolan M."/>
            <person name="Lipzen A."/>
            <person name="Salamov A."/>
            <person name="Henrissat B."/>
            <person name="Wiebenga A."/>
            <person name="De vries R.P."/>
            <person name="Grigoriev I.V."/>
            <person name="Mortensen U.H."/>
            <person name="Andersen M.R."/>
            <person name="Baker S.E."/>
        </authorList>
    </citation>
    <scope>NUCLEOTIDE SEQUENCE [LARGE SCALE GENOMIC DNA]</scope>
    <source>
        <strain evidence="1 2">CBS 707.79</strain>
    </source>
</reference>
<dbReference type="Proteomes" id="UP000247810">
    <property type="component" value="Unassembled WGS sequence"/>
</dbReference>
<gene>
    <name evidence="1" type="ORF">BO71DRAFT_483742</name>
</gene>
<proteinExistence type="predicted"/>
<evidence type="ECO:0000313" key="1">
    <source>
        <dbReference type="EMBL" id="PYH94468.1"/>
    </source>
</evidence>
<accession>A0A319E1M3</accession>
<organism evidence="1 2">
    <name type="scientific">Aspergillus ellipticus CBS 707.79</name>
    <dbReference type="NCBI Taxonomy" id="1448320"/>
    <lineage>
        <taxon>Eukaryota</taxon>
        <taxon>Fungi</taxon>
        <taxon>Dikarya</taxon>
        <taxon>Ascomycota</taxon>
        <taxon>Pezizomycotina</taxon>
        <taxon>Eurotiomycetes</taxon>
        <taxon>Eurotiomycetidae</taxon>
        <taxon>Eurotiales</taxon>
        <taxon>Aspergillaceae</taxon>
        <taxon>Aspergillus</taxon>
        <taxon>Aspergillus subgen. Circumdati</taxon>
    </lineage>
</organism>
<protein>
    <submittedName>
        <fullName evidence="1">Uncharacterized protein</fullName>
    </submittedName>
</protein>
<keyword evidence="2" id="KW-1185">Reference proteome</keyword>